<reference evidence="1" key="1">
    <citation type="submission" date="2022-01" db="EMBL/GenBank/DDBJ databases">
        <authorList>
            <person name="King R."/>
        </authorList>
    </citation>
    <scope>NUCLEOTIDE SEQUENCE</scope>
</reference>
<accession>A0A9P0H7U7</accession>
<sequence length="89" mass="10470">MGLRVELIEQSGLGGFLGNGSQGKEEIKNIHRYDGDTKHQEEIAEDSTIEPARRLHRIFKKEFLRSHSWFDHPKPEAYRHREVLLLFDK</sequence>
<proteinExistence type="predicted"/>
<name>A0A9P0H7U7_NEZVI</name>
<protein>
    <submittedName>
        <fullName evidence="1">Uncharacterized protein</fullName>
    </submittedName>
</protein>
<gene>
    <name evidence="1" type="ORF">NEZAVI_LOCUS6955</name>
</gene>
<dbReference type="Proteomes" id="UP001152798">
    <property type="component" value="Chromosome 3"/>
</dbReference>
<keyword evidence="2" id="KW-1185">Reference proteome</keyword>
<dbReference type="AlphaFoldDB" id="A0A9P0H7U7"/>
<evidence type="ECO:0000313" key="1">
    <source>
        <dbReference type="EMBL" id="CAH1397023.1"/>
    </source>
</evidence>
<organism evidence="1 2">
    <name type="scientific">Nezara viridula</name>
    <name type="common">Southern green stink bug</name>
    <name type="synonym">Cimex viridulus</name>
    <dbReference type="NCBI Taxonomy" id="85310"/>
    <lineage>
        <taxon>Eukaryota</taxon>
        <taxon>Metazoa</taxon>
        <taxon>Ecdysozoa</taxon>
        <taxon>Arthropoda</taxon>
        <taxon>Hexapoda</taxon>
        <taxon>Insecta</taxon>
        <taxon>Pterygota</taxon>
        <taxon>Neoptera</taxon>
        <taxon>Paraneoptera</taxon>
        <taxon>Hemiptera</taxon>
        <taxon>Heteroptera</taxon>
        <taxon>Panheteroptera</taxon>
        <taxon>Pentatomomorpha</taxon>
        <taxon>Pentatomoidea</taxon>
        <taxon>Pentatomidae</taxon>
        <taxon>Pentatominae</taxon>
        <taxon>Nezara</taxon>
    </lineage>
</organism>
<dbReference type="EMBL" id="OV725079">
    <property type="protein sequence ID" value="CAH1397023.1"/>
    <property type="molecule type" value="Genomic_DNA"/>
</dbReference>
<evidence type="ECO:0000313" key="2">
    <source>
        <dbReference type="Proteomes" id="UP001152798"/>
    </source>
</evidence>